<dbReference type="EMBL" id="BARV01001320">
    <property type="protein sequence ID" value="GAH94737.1"/>
    <property type="molecule type" value="Genomic_DNA"/>
</dbReference>
<dbReference type="AlphaFoldDB" id="X1JKY4"/>
<feature type="non-terminal residue" evidence="1">
    <location>
        <position position="1"/>
    </location>
</feature>
<evidence type="ECO:0000313" key="1">
    <source>
        <dbReference type="EMBL" id="GAH94737.1"/>
    </source>
</evidence>
<organism evidence="1">
    <name type="scientific">marine sediment metagenome</name>
    <dbReference type="NCBI Taxonomy" id="412755"/>
    <lineage>
        <taxon>unclassified sequences</taxon>
        <taxon>metagenomes</taxon>
        <taxon>ecological metagenomes</taxon>
    </lineage>
</organism>
<accession>X1JKY4</accession>
<reference evidence="1" key="1">
    <citation type="journal article" date="2014" name="Front. Microbiol.">
        <title>High frequency of phylogenetically diverse reductive dehalogenase-homologous genes in deep subseafloor sedimentary metagenomes.</title>
        <authorList>
            <person name="Kawai M."/>
            <person name="Futagami T."/>
            <person name="Toyoda A."/>
            <person name="Takaki Y."/>
            <person name="Nishi S."/>
            <person name="Hori S."/>
            <person name="Arai W."/>
            <person name="Tsubouchi T."/>
            <person name="Morono Y."/>
            <person name="Uchiyama I."/>
            <person name="Ito T."/>
            <person name="Fujiyama A."/>
            <person name="Inagaki F."/>
            <person name="Takami H."/>
        </authorList>
    </citation>
    <scope>NUCLEOTIDE SEQUENCE</scope>
    <source>
        <strain evidence="1">Expedition CK06-06</strain>
    </source>
</reference>
<name>X1JKY4_9ZZZZ</name>
<comment type="caution">
    <text evidence="1">The sequence shown here is derived from an EMBL/GenBank/DDBJ whole genome shotgun (WGS) entry which is preliminary data.</text>
</comment>
<proteinExistence type="predicted"/>
<protein>
    <submittedName>
        <fullName evidence="1">Uncharacterized protein</fullName>
    </submittedName>
</protein>
<sequence>RKYMDYGKRPPLDESKALYEATIAAEGVTTGAGEGTGLSLVDAGLAGAGANSFVSMLAVIHPGEASVDSRDISAFDDGTGEVTVASAFKDGEVAAGVPYKIVTFRFVPAEVAAMAAALGTQATAAATGAVSDVEAAIAYLKELVTGLALDGSAPHSYDYTKATVPGWLHGFHMIRRILFVVPEALADGEPDTVHNVAIKDELDKMGLVITITQADALTYPDYESITLTVLGSPLDGTAWDTDNLEHIKAIFGLPVVCVDADAAVYLKMGTDGVNADTRTVLHAVPNIEASILGAGIDDTAGLAAGANPVADAPGVTFSTLDMSGGLITKVWYAYESVNAHTDVILGEIRKTMPDSTPGKDIDGVDVPGTLAFYGCAYSMNGLNTLGKAVLHLLVEKLLHSSTAGLAVILSGEVGNLAATIGVRATPVAAGAVNNVKKLMAYIKQLVTELIVVDGIVDTLATDTDPLVAGKSQIKATNINLNQGAAAYDLFTGTDEDVIIESLVFRMPNVDISGGTLTSISIQT</sequence>
<feature type="non-terminal residue" evidence="1">
    <location>
        <position position="523"/>
    </location>
</feature>
<gene>
    <name evidence="1" type="ORF">S06H3_03900</name>
</gene>